<evidence type="ECO:0008006" key="3">
    <source>
        <dbReference type="Google" id="ProtNLM"/>
    </source>
</evidence>
<dbReference type="AlphaFoldDB" id="A0A553UJI1"/>
<proteinExistence type="predicted"/>
<sequence>MSDFGQLPRNHHARHHHWHAGRVVAPHVDVLTLAPLQPEALAAWGNDPDGRRNLTLPDAAGDAQLVVPRVCRAKPCSLVIVSHGRGGLASAGIQHAPFDSLLDAIDAQGFVLLLSRAKHLGQHGGAVFHPAQWR</sequence>
<dbReference type="Proteomes" id="UP000316092">
    <property type="component" value="Unassembled WGS sequence"/>
</dbReference>
<reference evidence="1 2" key="1">
    <citation type="submission" date="2019-07" db="EMBL/GenBank/DDBJ databases">
        <title>Deinococcus detaillus sp. nov., isolated from humus soil in Antarctica.</title>
        <authorList>
            <person name="Zhang K."/>
        </authorList>
    </citation>
    <scope>NUCLEOTIDE SEQUENCE [LARGE SCALE GENOMIC DNA]</scope>
    <source>
        <strain evidence="1 2">H1</strain>
    </source>
</reference>
<organism evidence="1 2">
    <name type="scientific">Deinococcus detaillensis</name>
    <dbReference type="NCBI Taxonomy" id="2592048"/>
    <lineage>
        <taxon>Bacteria</taxon>
        <taxon>Thermotogati</taxon>
        <taxon>Deinococcota</taxon>
        <taxon>Deinococci</taxon>
        <taxon>Deinococcales</taxon>
        <taxon>Deinococcaceae</taxon>
        <taxon>Deinococcus</taxon>
    </lineage>
</organism>
<evidence type="ECO:0000313" key="1">
    <source>
        <dbReference type="EMBL" id="TSA80349.1"/>
    </source>
</evidence>
<evidence type="ECO:0000313" key="2">
    <source>
        <dbReference type="Proteomes" id="UP000316092"/>
    </source>
</evidence>
<protein>
    <recommendedName>
        <fullName evidence="3">Alpha/beta hydrolase</fullName>
    </recommendedName>
</protein>
<keyword evidence="2" id="KW-1185">Reference proteome</keyword>
<dbReference type="RefSeq" id="WP_185974771.1">
    <property type="nucleotide sequence ID" value="NZ_VKDB01000030.1"/>
</dbReference>
<dbReference type="EMBL" id="VKDB01000030">
    <property type="protein sequence ID" value="TSA80349.1"/>
    <property type="molecule type" value="Genomic_DNA"/>
</dbReference>
<gene>
    <name evidence="1" type="ORF">FNU79_16615</name>
</gene>
<name>A0A553UJI1_9DEIO</name>
<accession>A0A553UJI1</accession>
<comment type="caution">
    <text evidence="1">The sequence shown here is derived from an EMBL/GenBank/DDBJ whole genome shotgun (WGS) entry which is preliminary data.</text>
</comment>